<protein>
    <submittedName>
        <fullName evidence="2">Uncharacterized protein</fullName>
    </submittedName>
</protein>
<feature type="compositionally biased region" description="Basic and acidic residues" evidence="1">
    <location>
        <begin position="19"/>
        <end position="33"/>
    </location>
</feature>
<sequence>MLCEHRDVEAVRSPCPSSHESERSHSGRERGQDHVGGPAEGGCSVMRMHMVWELDIMNMQWKEVDRMPNGCCLNFHGKKNVNKALLMLSLQKYSYTNQFFTYHLSTREWLKLPGSVLPTTHTRRRNTIWLSYGIAFHPCLTAIP</sequence>
<evidence type="ECO:0000313" key="3">
    <source>
        <dbReference type="Proteomes" id="UP000298416"/>
    </source>
</evidence>
<dbReference type="AlphaFoldDB" id="A0A8X8X7Y7"/>
<evidence type="ECO:0000256" key="1">
    <source>
        <dbReference type="SAM" id="MobiDB-lite"/>
    </source>
</evidence>
<gene>
    <name evidence="2" type="ORF">SASPL_130808</name>
</gene>
<evidence type="ECO:0000313" key="2">
    <source>
        <dbReference type="EMBL" id="KAG6407809.1"/>
    </source>
</evidence>
<comment type="caution">
    <text evidence="2">The sequence shown here is derived from an EMBL/GenBank/DDBJ whole genome shotgun (WGS) entry which is preliminary data.</text>
</comment>
<feature type="region of interest" description="Disordered" evidence="1">
    <location>
        <begin position="1"/>
        <end position="42"/>
    </location>
</feature>
<name>A0A8X8X7Y7_SALSN</name>
<proteinExistence type="predicted"/>
<keyword evidence="3" id="KW-1185">Reference proteome</keyword>
<dbReference type="InterPro" id="IPR015915">
    <property type="entry name" value="Kelch-typ_b-propeller"/>
</dbReference>
<dbReference type="Proteomes" id="UP000298416">
    <property type="component" value="Unassembled WGS sequence"/>
</dbReference>
<dbReference type="SUPFAM" id="SSF117281">
    <property type="entry name" value="Kelch motif"/>
    <property type="match status" value="1"/>
</dbReference>
<dbReference type="EMBL" id="PNBA02000011">
    <property type="protein sequence ID" value="KAG6407809.1"/>
    <property type="molecule type" value="Genomic_DNA"/>
</dbReference>
<feature type="compositionally biased region" description="Basic and acidic residues" evidence="1">
    <location>
        <begin position="1"/>
        <end position="10"/>
    </location>
</feature>
<accession>A0A8X8X7Y7</accession>
<reference evidence="2" key="1">
    <citation type="submission" date="2018-01" db="EMBL/GenBank/DDBJ databases">
        <authorList>
            <person name="Mao J.F."/>
        </authorList>
    </citation>
    <scope>NUCLEOTIDE SEQUENCE</scope>
    <source>
        <strain evidence="2">Huo1</strain>
        <tissue evidence="2">Leaf</tissue>
    </source>
</reference>
<reference evidence="2" key="2">
    <citation type="submission" date="2020-08" db="EMBL/GenBank/DDBJ databases">
        <title>Plant Genome Project.</title>
        <authorList>
            <person name="Zhang R.-G."/>
        </authorList>
    </citation>
    <scope>NUCLEOTIDE SEQUENCE</scope>
    <source>
        <strain evidence="2">Huo1</strain>
        <tissue evidence="2">Leaf</tissue>
    </source>
</reference>
<organism evidence="2">
    <name type="scientific">Salvia splendens</name>
    <name type="common">Scarlet sage</name>
    <dbReference type="NCBI Taxonomy" id="180675"/>
    <lineage>
        <taxon>Eukaryota</taxon>
        <taxon>Viridiplantae</taxon>
        <taxon>Streptophyta</taxon>
        <taxon>Embryophyta</taxon>
        <taxon>Tracheophyta</taxon>
        <taxon>Spermatophyta</taxon>
        <taxon>Magnoliopsida</taxon>
        <taxon>eudicotyledons</taxon>
        <taxon>Gunneridae</taxon>
        <taxon>Pentapetalae</taxon>
        <taxon>asterids</taxon>
        <taxon>lamiids</taxon>
        <taxon>Lamiales</taxon>
        <taxon>Lamiaceae</taxon>
        <taxon>Nepetoideae</taxon>
        <taxon>Mentheae</taxon>
        <taxon>Salviinae</taxon>
        <taxon>Salvia</taxon>
        <taxon>Salvia subgen. Calosphace</taxon>
        <taxon>core Calosphace</taxon>
    </lineage>
</organism>